<gene>
    <name evidence="4" type="ORF">COHA_007195</name>
</gene>
<accession>A0AAD5DMG4</accession>
<dbReference type="Proteomes" id="UP001205105">
    <property type="component" value="Unassembled WGS sequence"/>
</dbReference>
<dbReference type="PROSITE" id="PS50294">
    <property type="entry name" value="WD_REPEATS_REGION"/>
    <property type="match status" value="1"/>
</dbReference>
<keyword evidence="1 3" id="KW-0853">WD repeat</keyword>
<dbReference type="Pfam" id="PF00400">
    <property type="entry name" value="WD40"/>
    <property type="match status" value="3"/>
</dbReference>
<keyword evidence="5" id="KW-1185">Reference proteome</keyword>
<feature type="repeat" description="WD" evidence="3">
    <location>
        <begin position="94"/>
        <end position="126"/>
    </location>
</feature>
<evidence type="ECO:0000256" key="1">
    <source>
        <dbReference type="ARBA" id="ARBA00022574"/>
    </source>
</evidence>
<evidence type="ECO:0000313" key="5">
    <source>
        <dbReference type="Proteomes" id="UP001205105"/>
    </source>
</evidence>
<reference evidence="4" key="1">
    <citation type="submission" date="2020-11" db="EMBL/GenBank/DDBJ databases">
        <title>Chlorella ohadii genome sequencing and assembly.</title>
        <authorList>
            <person name="Murik O."/>
            <person name="Treves H."/>
            <person name="Kedem I."/>
            <person name="Shotland Y."/>
            <person name="Kaplan A."/>
        </authorList>
    </citation>
    <scope>NUCLEOTIDE SEQUENCE</scope>
    <source>
        <strain evidence="4">1</strain>
    </source>
</reference>
<dbReference type="InterPro" id="IPR001680">
    <property type="entry name" value="WD40_rpt"/>
</dbReference>
<keyword evidence="2" id="KW-0677">Repeat</keyword>
<sequence>MAAAAAALGTPLPDPPKDGITSLQYWAESPLLLVSSWDETARVYDATAATLQGTFAAGAPVLDATFENEGVIYTGGLDGAVKRYDFFSGQEAVLGAHEAGVKCVEWLPTRGLLATAGWDSTLRLWDPRAAPGSGPMARLPLPGKAYSMSASGQRLVVGCSGRHVDIYDLRTLESGQAEQRRESSLKFQTRCVRCFADGAGYALGSVEGRVAMELFDLADDVQARKYAFKCHRRSEGGKDSVFPVNAIAFNTRFGTFATGGGDGVVNFWDGENKKRLAQIAGYPTSIAALAFNGAATQLAVAASYTFEQGEKEHPADTIYIREVTEAEVKPKARQPAA</sequence>
<dbReference type="EMBL" id="JADXDR010000108">
    <property type="protein sequence ID" value="KAI7839053.1"/>
    <property type="molecule type" value="Genomic_DNA"/>
</dbReference>
<comment type="caution">
    <text evidence="4">The sequence shown here is derived from an EMBL/GenBank/DDBJ whole genome shotgun (WGS) entry which is preliminary data.</text>
</comment>
<evidence type="ECO:0000313" key="4">
    <source>
        <dbReference type="EMBL" id="KAI7839053.1"/>
    </source>
</evidence>
<dbReference type="SMART" id="SM00320">
    <property type="entry name" value="WD40"/>
    <property type="match status" value="4"/>
</dbReference>
<name>A0AAD5DMG4_9CHLO</name>
<dbReference type="InterPro" id="IPR015943">
    <property type="entry name" value="WD40/YVTN_repeat-like_dom_sf"/>
</dbReference>
<dbReference type="InterPro" id="IPR036322">
    <property type="entry name" value="WD40_repeat_dom_sf"/>
</dbReference>
<dbReference type="AlphaFoldDB" id="A0AAD5DMG4"/>
<dbReference type="SUPFAM" id="SSF50978">
    <property type="entry name" value="WD40 repeat-like"/>
    <property type="match status" value="1"/>
</dbReference>
<proteinExistence type="predicted"/>
<organism evidence="4 5">
    <name type="scientific">Chlorella ohadii</name>
    <dbReference type="NCBI Taxonomy" id="2649997"/>
    <lineage>
        <taxon>Eukaryota</taxon>
        <taxon>Viridiplantae</taxon>
        <taxon>Chlorophyta</taxon>
        <taxon>core chlorophytes</taxon>
        <taxon>Trebouxiophyceae</taxon>
        <taxon>Chlorellales</taxon>
        <taxon>Chlorellaceae</taxon>
        <taxon>Chlorella clade</taxon>
        <taxon>Chlorella</taxon>
    </lineage>
</organism>
<evidence type="ECO:0000256" key="3">
    <source>
        <dbReference type="PROSITE-ProRule" id="PRU00221"/>
    </source>
</evidence>
<dbReference type="Gene3D" id="2.130.10.10">
    <property type="entry name" value="YVTN repeat-like/Quinoprotein amine dehydrogenase"/>
    <property type="match status" value="1"/>
</dbReference>
<protein>
    <submittedName>
        <fullName evidence="4">Uncharacterized protein</fullName>
    </submittedName>
</protein>
<dbReference type="PROSITE" id="PS50082">
    <property type="entry name" value="WD_REPEATS_2"/>
    <property type="match status" value="2"/>
</dbReference>
<feature type="repeat" description="WD" evidence="3">
    <location>
        <begin position="244"/>
        <end position="278"/>
    </location>
</feature>
<evidence type="ECO:0000256" key="2">
    <source>
        <dbReference type="ARBA" id="ARBA00022737"/>
    </source>
</evidence>
<dbReference type="PANTHER" id="PTHR10971">
    <property type="entry name" value="MRNA EXPORT FACTOR AND BUB3"/>
    <property type="match status" value="1"/>
</dbReference>